<gene>
    <name evidence="1" type="ORF">RHMOL_Rhmol08G0177300</name>
</gene>
<evidence type="ECO:0000313" key="1">
    <source>
        <dbReference type="EMBL" id="KAI8542920.1"/>
    </source>
</evidence>
<dbReference type="EMBL" id="CM046395">
    <property type="protein sequence ID" value="KAI8542920.1"/>
    <property type="molecule type" value="Genomic_DNA"/>
</dbReference>
<organism evidence="1 2">
    <name type="scientific">Rhododendron molle</name>
    <name type="common">Chinese azalea</name>
    <name type="synonym">Azalea mollis</name>
    <dbReference type="NCBI Taxonomy" id="49168"/>
    <lineage>
        <taxon>Eukaryota</taxon>
        <taxon>Viridiplantae</taxon>
        <taxon>Streptophyta</taxon>
        <taxon>Embryophyta</taxon>
        <taxon>Tracheophyta</taxon>
        <taxon>Spermatophyta</taxon>
        <taxon>Magnoliopsida</taxon>
        <taxon>eudicotyledons</taxon>
        <taxon>Gunneridae</taxon>
        <taxon>Pentapetalae</taxon>
        <taxon>asterids</taxon>
        <taxon>Ericales</taxon>
        <taxon>Ericaceae</taxon>
        <taxon>Ericoideae</taxon>
        <taxon>Rhodoreae</taxon>
        <taxon>Rhododendron</taxon>
    </lineage>
</organism>
<sequence length="83" mass="9342">MSSFKSNQRRSAMSSSSNQINNNQPCRPSNQINQRRSVMSSFSNQIKSTTISHVVLFNPSTTISHVVLFNQSITINHFVQSLL</sequence>
<proteinExistence type="predicted"/>
<name>A0ACC0MPQ9_RHOML</name>
<dbReference type="Proteomes" id="UP001062846">
    <property type="component" value="Chromosome 8"/>
</dbReference>
<comment type="caution">
    <text evidence="1">The sequence shown here is derived from an EMBL/GenBank/DDBJ whole genome shotgun (WGS) entry which is preliminary data.</text>
</comment>
<keyword evidence="2" id="KW-1185">Reference proteome</keyword>
<evidence type="ECO:0000313" key="2">
    <source>
        <dbReference type="Proteomes" id="UP001062846"/>
    </source>
</evidence>
<accession>A0ACC0MPQ9</accession>
<reference evidence="1" key="1">
    <citation type="submission" date="2022-02" db="EMBL/GenBank/DDBJ databases">
        <title>Plant Genome Project.</title>
        <authorList>
            <person name="Zhang R.-G."/>
        </authorList>
    </citation>
    <scope>NUCLEOTIDE SEQUENCE</scope>
    <source>
        <strain evidence="1">AT1</strain>
    </source>
</reference>
<protein>
    <submittedName>
        <fullName evidence="1">Uncharacterized protein</fullName>
    </submittedName>
</protein>